<evidence type="ECO:0000313" key="2">
    <source>
        <dbReference type="Proteomes" id="UP000012174"/>
    </source>
</evidence>
<dbReference type="SUPFAM" id="SSF53335">
    <property type="entry name" value="S-adenosyl-L-methionine-dependent methyltransferases"/>
    <property type="match status" value="1"/>
</dbReference>
<evidence type="ECO:0008006" key="3">
    <source>
        <dbReference type="Google" id="ProtNLM"/>
    </source>
</evidence>
<organism evidence="1 2">
    <name type="scientific">Eutypa lata (strain UCR-EL1)</name>
    <name type="common">Grapevine dieback disease fungus</name>
    <name type="synonym">Eutypa armeniacae</name>
    <dbReference type="NCBI Taxonomy" id="1287681"/>
    <lineage>
        <taxon>Eukaryota</taxon>
        <taxon>Fungi</taxon>
        <taxon>Dikarya</taxon>
        <taxon>Ascomycota</taxon>
        <taxon>Pezizomycotina</taxon>
        <taxon>Sordariomycetes</taxon>
        <taxon>Xylariomycetidae</taxon>
        <taxon>Xylariales</taxon>
        <taxon>Diatrypaceae</taxon>
        <taxon>Eutypa</taxon>
    </lineage>
</organism>
<dbReference type="eggNOG" id="ENOG502SNAB">
    <property type="taxonomic scope" value="Eukaryota"/>
</dbReference>
<dbReference type="AlphaFoldDB" id="M7SFD9"/>
<dbReference type="KEGG" id="ela:UCREL1_8049"/>
<sequence length="174" mass="19795">MHEKYDLVHVRLLVAAMLPDEWEPAVRNLVQLLKPGGFLQWEECDFVSAEHLKGNPSSRIDTAKHIADMFRAALWERFEHGWNELPEHMRAVGLASVTSDVMASDRVPETRKRMTASIMGLVFTWARVMTERGAPGSMSGDHLDHLEKEVHEEIKSGGYFKYNIHVACGRKALE</sequence>
<evidence type="ECO:0000313" key="1">
    <source>
        <dbReference type="EMBL" id="EMR64984.1"/>
    </source>
</evidence>
<keyword evidence="2" id="KW-1185">Reference proteome</keyword>
<dbReference type="OrthoDB" id="417697at2759"/>
<protein>
    <recommendedName>
        <fullName evidence="3">Umta methyltransferase family protein</fullName>
    </recommendedName>
</protein>
<reference evidence="2" key="1">
    <citation type="journal article" date="2013" name="Genome Announc.">
        <title>Draft genome sequence of the grapevine dieback fungus Eutypa lata UCR-EL1.</title>
        <authorList>
            <person name="Blanco-Ulate B."/>
            <person name="Rolshausen P.E."/>
            <person name="Cantu D."/>
        </authorList>
    </citation>
    <scope>NUCLEOTIDE SEQUENCE [LARGE SCALE GENOMIC DNA]</scope>
    <source>
        <strain evidence="2">UCR-EL1</strain>
    </source>
</reference>
<dbReference type="EMBL" id="KB706955">
    <property type="protein sequence ID" value="EMR64984.1"/>
    <property type="molecule type" value="Genomic_DNA"/>
</dbReference>
<proteinExistence type="predicted"/>
<accession>M7SFD9</accession>
<dbReference type="Gene3D" id="3.40.50.150">
    <property type="entry name" value="Vaccinia Virus protein VP39"/>
    <property type="match status" value="1"/>
</dbReference>
<name>M7SFD9_EUTLA</name>
<gene>
    <name evidence="1" type="ORF">UCREL1_8049</name>
</gene>
<dbReference type="HOGENOM" id="CLU_010595_9_1_1"/>
<dbReference type="InterPro" id="IPR029063">
    <property type="entry name" value="SAM-dependent_MTases_sf"/>
</dbReference>
<dbReference type="Proteomes" id="UP000012174">
    <property type="component" value="Unassembled WGS sequence"/>
</dbReference>